<dbReference type="Gene3D" id="3.30.450.20">
    <property type="entry name" value="PAS domain"/>
    <property type="match status" value="1"/>
</dbReference>
<feature type="transmembrane region" description="Helical" evidence="9">
    <location>
        <begin position="36"/>
        <end position="57"/>
    </location>
</feature>
<evidence type="ECO:0000256" key="3">
    <source>
        <dbReference type="ARBA" id="ARBA00012438"/>
    </source>
</evidence>
<feature type="transmembrane region" description="Helical" evidence="9">
    <location>
        <begin position="305"/>
        <end position="325"/>
    </location>
</feature>
<keyword evidence="8" id="KW-0067">ATP-binding</keyword>
<protein>
    <recommendedName>
        <fullName evidence="3">histidine kinase</fullName>
        <ecNumber evidence="3">2.7.13.3</ecNumber>
    </recommendedName>
</protein>
<evidence type="ECO:0000256" key="4">
    <source>
        <dbReference type="ARBA" id="ARBA00022553"/>
    </source>
</evidence>
<dbReference type="PANTHER" id="PTHR41523">
    <property type="entry name" value="TWO-COMPONENT SYSTEM SENSOR PROTEIN"/>
    <property type="match status" value="1"/>
</dbReference>
<keyword evidence="12" id="KW-1185">Reference proteome</keyword>
<dbReference type="InterPro" id="IPR011495">
    <property type="entry name" value="Sig_transdc_His_kin_sub2_dim/P"/>
</dbReference>
<dbReference type="EC" id="2.7.13.3" evidence="3"/>
<dbReference type="RefSeq" id="WP_386071909.1">
    <property type="nucleotide sequence ID" value="NZ_JBHTJT010000002.1"/>
</dbReference>
<proteinExistence type="predicted"/>
<dbReference type="EMBL" id="JBHTJT010000002">
    <property type="protein sequence ID" value="MFD0978182.1"/>
    <property type="molecule type" value="Genomic_DNA"/>
</dbReference>
<accession>A0ABW3IKN2</accession>
<evidence type="ECO:0000256" key="2">
    <source>
        <dbReference type="ARBA" id="ARBA00004370"/>
    </source>
</evidence>
<evidence type="ECO:0000256" key="9">
    <source>
        <dbReference type="SAM" id="Phobius"/>
    </source>
</evidence>
<sequence length="606" mass="65669">MLRAAPPAQAPVLGAKGAKLSGESGSGLLGWDRKGLTFRIVSMLSLVLLPLALVAAWQSQRATQAATESYRASLLAKTAAATAPERDAILSAFATAATLAETLSLQRPDMDECVALMQQIAGANPRFAFVGHTESDQLNRCNDKDALYDFSDNEASRRRFANPRADVTFNPSGAATKQAVVVVSQPVHLADDSFQGFVSISFPSLPLVLSRPDETEDPDFQILTFNALGEVLTADVAPEDLVQLLPRDRDLKSLAGPGRFVFTEPSVAGPIRDFAVVPLYGDRAYALGSAPAGAVPVNRQLYGGAALYAPILMWLVSLLVAVLVLRRQVIAPTRQLRMRMRSFADGRAILSGETMARAPSELREIGETFDSMAEKILHDEAELEDRVHERELLLREVHHRVKNNLQLMSSIINMQIRQSNGPEAEEALRRVQGRLSSLAKFHRELYQSSSLVGLRADQLLEDLAQQLIAVAQETEQRIELQLELEPVAMSPDQVSPLAMLVTEAMTNAIKYAGTHNGARPFVRLTLRVSGPQDTQVATVSVENSVGPESADPSASGGSGLGTRLINAFAMQLGAEVEQGRDDRVFRLAVTFALEPFRLEEGTGAAF</sequence>
<name>A0ABW3IKN2_9RHOB</name>
<keyword evidence="7 11" id="KW-0418">Kinase</keyword>
<reference evidence="12" key="1">
    <citation type="journal article" date="2019" name="Int. J. Syst. Evol. Microbiol.">
        <title>The Global Catalogue of Microorganisms (GCM) 10K type strain sequencing project: providing services to taxonomists for standard genome sequencing and annotation.</title>
        <authorList>
            <consortium name="The Broad Institute Genomics Platform"/>
            <consortium name="The Broad Institute Genome Sequencing Center for Infectious Disease"/>
            <person name="Wu L."/>
            <person name="Ma J."/>
        </authorList>
    </citation>
    <scope>NUCLEOTIDE SEQUENCE [LARGE SCALE GENOMIC DNA]</scope>
    <source>
        <strain evidence="12">CCUG 60524</strain>
    </source>
</reference>
<keyword evidence="9" id="KW-0472">Membrane</keyword>
<evidence type="ECO:0000256" key="1">
    <source>
        <dbReference type="ARBA" id="ARBA00000085"/>
    </source>
</evidence>
<dbReference type="PANTHER" id="PTHR41523:SF8">
    <property type="entry name" value="ETHYLENE RESPONSE SENSOR PROTEIN"/>
    <property type="match status" value="1"/>
</dbReference>
<evidence type="ECO:0000313" key="12">
    <source>
        <dbReference type="Proteomes" id="UP001597108"/>
    </source>
</evidence>
<evidence type="ECO:0000259" key="10">
    <source>
        <dbReference type="PROSITE" id="PS50885"/>
    </source>
</evidence>
<comment type="subcellular location">
    <subcellularLocation>
        <location evidence="2">Membrane</location>
    </subcellularLocation>
</comment>
<feature type="domain" description="HAMP" evidence="10">
    <location>
        <begin position="327"/>
        <end position="381"/>
    </location>
</feature>
<keyword evidence="9" id="KW-1133">Transmembrane helix</keyword>
<dbReference type="PROSITE" id="PS50885">
    <property type="entry name" value="HAMP"/>
    <property type="match status" value="1"/>
</dbReference>
<dbReference type="GO" id="GO:0004673">
    <property type="term" value="F:protein histidine kinase activity"/>
    <property type="evidence" value="ECO:0007669"/>
    <property type="project" value="UniProtKB-EC"/>
</dbReference>
<keyword evidence="4" id="KW-0597">Phosphoprotein</keyword>
<evidence type="ECO:0000256" key="7">
    <source>
        <dbReference type="ARBA" id="ARBA00022777"/>
    </source>
</evidence>
<keyword evidence="6" id="KW-0547">Nucleotide-binding</keyword>
<organism evidence="11 12">
    <name type="scientific">Tropicimonas aquimaris</name>
    <dbReference type="NCBI Taxonomy" id="914152"/>
    <lineage>
        <taxon>Bacteria</taxon>
        <taxon>Pseudomonadati</taxon>
        <taxon>Pseudomonadota</taxon>
        <taxon>Alphaproteobacteria</taxon>
        <taxon>Rhodobacterales</taxon>
        <taxon>Roseobacteraceae</taxon>
        <taxon>Tropicimonas</taxon>
    </lineage>
</organism>
<dbReference type="InterPro" id="IPR036890">
    <property type="entry name" value="HATPase_C_sf"/>
</dbReference>
<dbReference type="InterPro" id="IPR003660">
    <property type="entry name" value="HAMP_dom"/>
</dbReference>
<evidence type="ECO:0000256" key="8">
    <source>
        <dbReference type="ARBA" id="ARBA00022840"/>
    </source>
</evidence>
<evidence type="ECO:0000256" key="5">
    <source>
        <dbReference type="ARBA" id="ARBA00022679"/>
    </source>
</evidence>
<dbReference type="SUPFAM" id="SSF55874">
    <property type="entry name" value="ATPase domain of HSP90 chaperone/DNA topoisomerase II/histidine kinase"/>
    <property type="match status" value="1"/>
</dbReference>
<keyword evidence="5 11" id="KW-0808">Transferase</keyword>
<comment type="caution">
    <text evidence="11">The sequence shown here is derived from an EMBL/GenBank/DDBJ whole genome shotgun (WGS) entry which is preliminary data.</text>
</comment>
<dbReference type="Pfam" id="PF07568">
    <property type="entry name" value="HisKA_2"/>
    <property type="match status" value="1"/>
</dbReference>
<keyword evidence="9" id="KW-0812">Transmembrane</keyword>
<comment type="catalytic activity">
    <reaction evidence="1">
        <text>ATP + protein L-histidine = ADP + protein N-phospho-L-histidine.</text>
        <dbReference type="EC" id="2.7.13.3"/>
    </reaction>
</comment>
<dbReference type="CDD" id="cd18773">
    <property type="entry name" value="PDC1_HK_sensor"/>
    <property type="match status" value="1"/>
</dbReference>
<gene>
    <name evidence="11" type="ORF">ACFQ2S_00805</name>
</gene>
<dbReference type="Gene3D" id="3.30.565.10">
    <property type="entry name" value="Histidine kinase-like ATPase, C-terminal domain"/>
    <property type="match status" value="1"/>
</dbReference>
<dbReference type="Proteomes" id="UP001597108">
    <property type="component" value="Unassembled WGS sequence"/>
</dbReference>
<evidence type="ECO:0000256" key="6">
    <source>
        <dbReference type="ARBA" id="ARBA00022741"/>
    </source>
</evidence>
<evidence type="ECO:0000313" key="11">
    <source>
        <dbReference type="EMBL" id="MFD0978182.1"/>
    </source>
</evidence>